<dbReference type="Gene3D" id="2.60.40.10">
    <property type="entry name" value="Immunoglobulins"/>
    <property type="match status" value="6"/>
</dbReference>
<dbReference type="InterPro" id="IPR022409">
    <property type="entry name" value="PKD/Chitinase_dom"/>
</dbReference>
<dbReference type="Gene3D" id="2.60.120.260">
    <property type="entry name" value="Galactose-binding domain-like"/>
    <property type="match status" value="1"/>
</dbReference>
<keyword evidence="3" id="KW-1185">Reference proteome</keyword>
<dbReference type="GO" id="GO:0006606">
    <property type="term" value="P:protein import into nucleus"/>
    <property type="evidence" value="ECO:0007669"/>
    <property type="project" value="TreeGrafter"/>
</dbReference>
<dbReference type="PANTHER" id="PTHR28206">
    <property type="entry name" value="NUCLEOPORIN POM152"/>
    <property type="match status" value="1"/>
</dbReference>
<dbReference type="GO" id="GO:0017056">
    <property type="term" value="F:structural constituent of nuclear pore"/>
    <property type="evidence" value="ECO:0007669"/>
    <property type="project" value="InterPro"/>
</dbReference>
<name>A0A0L8VDW7_9BACT</name>
<gene>
    <name evidence="2" type="ORF">NC99_06160</name>
</gene>
<dbReference type="GO" id="GO:0004553">
    <property type="term" value="F:hydrolase activity, hydrolyzing O-glycosyl compounds"/>
    <property type="evidence" value="ECO:0007669"/>
    <property type="project" value="UniProtKB-ARBA"/>
</dbReference>
<evidence type="ECO:0000259" key="1">
    <source>
        <dbReference type="PROSITE" id="PS50093"/>
    </source>
</evidence>
<comment type="caution">
    <text evidence="2">The sequence shown here is derived from an EMBL/GenBank/DDBJ whole genome shotgun (WGS) entry which is preliminary data.</text>
</comment>
<organism evidence="2 3">
    <name type="scientific">Sunxiuqinia dokdonensis</name>
    <dbReference type="NCBI Taxonomy" id="1409788"/>
    <lineage>
        <taxon>Bacteria</taxon>
        <taxon>Pseudomonadati</taxon>
        <taxon>Bacteroidota</taxon>
        <taxon>Bacteroidia</taxon>
        <taxon>Marinilabiliales</taxon>
        <taxon>Prolixibacteraceae</taxon>
        <taxon>Sunxiuqinia</taxon>
    </lineage>
</organism>
<evidence type="ECO:0000313" key="3">
    <source>
        <dbReference type="Proteomes" id="UP000036958"/>
    </source>
</evidence>
<sequence>MNIPADGAASASTVFNVTVTNDATGCTSTSALTIIVNPIPTVTAPSNETYCMGETTPVISLTGSPVGVVFDISGGTTIGLADQTDVAAIPSFTTENNSPDPVTATITITPKANGCTGPSETFTITVNPTPVLSSLTESVCSGSVFSGAPASDTENVNFTWSRAAVIGISNPTIDPIDPKTGPISEILINTTSQIETVTYVVNMTANGCTNTQELAVTVYPAPTLLSDLTPSDVCSGSSFNYTAVPSVTGTTLSWHRPVVDGISNPEGNGSNTNIISETLINTTTETIDVPYTFMLTANGCTNTQIVTVGIKPTATADAIADQAYCKGDLVPATALSGPVSGTTFTWTNNKTAIGLSASGTGPVPSFTATNTTSAPITATITVTPTANGCSGTPLTYKITVNPLPTATVTPSDNSVCVGEVASVTFTGSNGTAPYTFTYSVNGGSPQTEQTVSGNSVTIPVDTSTDGSFTYQLISIQDASSTACVQSQTGSTTITVNPLPTASILGDQTVCQGAGSPVITFTGNNGTRPYTFTYLDYEGVERTVSTTSSSDVATVPVPTSTTGDFVYELQRVSDANTCEQTQGGTATITVSPLPTATITADPTEVCQGAAAPVITFTGSGGLAPYTFTYKYNNGANQTINSDASGIATITQPTSASGIFKYDLVSVAGDDGCGQSQSGSVSVTVNPTPDAMITTSTTEVCQNEPSPIVTLTGTVGTAPFTFEYSINGTVQPLLTTISGNSRVVNPPTNTPGDFIYRLISVTDASSTACSQPLTEAKTITVKPLPTATIDASTNSACLNGAEPTVTFTGSGGTAPYTFGYRINGGAIQTQATTSGNTLSLNIPTNTTGTYVYTLVSVESDNGCSNPQSDSETITVYSLPTATISGTTTVCQGDASQISFTGLGSTAPYTFTYTINGGAAETVTTSGNTATVVATNSTDGSFTYNLVSVQGGTGCSQEQTGKSATITVNPLPTATIAASTPSVCQDDTEPVITFTGSGGTRPYTFTYSVDGGANQTIETTGSNDFVTLNVPTDTPGTYTYELVSVRDASSTACEQTQSDIAEVTVNQKPVLTSTLTPTGICGNTQFVYAPTVEPSGTTMDWERLVIPGVKTSANSGQDGIDETLELEDWVTDPIPVTYTYTLISPDGCTNTQEVVVMVTPAPVLTNTASPVCSGSMLNFVPESNVSGTVFNWSRPADTYNSANSGTGNISEPLYNTSSNPISVRYTFELSSNDCVNPSPQYLDVTVMPAPEVTASASETTICPGESVDLFSSANIAAGLDTDILIEDFNGGANDWTTSGGDEAAWTLRPDEYDYSWEESQWVWVGPRPWDWEYQTTTVHNIFHSNDHSQFYLSNNDAEGGSTSTNLISPQLSTEGYTSATLTFWHHFREGDSGRARVQWSPTGTGDWTSLQTFSGSRGSSDNFEEVTINLPIGEPSIYIRFRYRADDNSWWAIDNVTITGEPQSQAEILWTSNTSDWTSTEENPTSVTPSETTTYTVTYTDPDLDCPGTAYVTVNVRPEPEVEITANYCTGNGKIQLTATSGFSSYLWSTGETTPSIEVDLAGFYEVTVTDANGCTGYGNITVSNNLVVNGDFEAGNTGFSTGTYGYRADVGGQSELNPEGLYGVGPNANNYHTNFWGYDHTSGSGNFMIVNGNTNAGTPIWEQTVNVEPNTSYYFSAWAMSLNSAGNDAVLQFEVNDEFVGTPGRLPQGVSNNSNDGWIRFYSDVLWNSGSISGPITIRIKNIEPAAGGNDFGIDDISFGTLDATPFTATPTANSPCEGETLQLMANVGGGNEPITYEWTFPDGSTSNEINPTISNVTQADAGTYTLDLVDYFNCPITAQVEVTVNPVPTVTSTENTSTCSGTAFDFTVPGMPASTTYTWTAPAGSGFTGGSAQSSPQTSVSQTLVNTTTSPVTATYLVTPTAGPCLGITFTLHVRIDPAATVDAGQPQQVCAGGSITLDGSIGGAATGATWSAPSGSFSDANSLTSSYTPAIGSGTVTLTLTTNNPAGDCPAVSSTVDITVTEPPVASLINQTNILCKGDATGSIDVAVSGGLPPYTYFWNTGASSQDISNLTAGTYTLTVTDANGCTDELSVTITEPDEALTATISDVVNETCVETVNGKATVSASGGTGTYSYSWNTSPVQDKPTATLLASGTYTVTVTDDNGCTATADVTITIEVNTPPEITQCPAAIDIPACAITSVGGLAYSETTVEITEAQFTTAGGIATDNCGITRYSYSDTQSGTCPIEVIRTFTVEDMGGLTDVCSQRITFYDDTAPTWTTAAGALNQTLDCDNLTGIAAAQALFPEADDNCDLDLTNIVKVSNGFIQGSCPQAGTYTNTWTVTDACGNTSAVYTQIITLVDNSAPSWTTSAGNLDRTISCNNAAELAAAQALYPTAVDNCDGNVTNITKSSGALTGGSCPNTGTITNTWTVTDDCGNTSTFYTQVITVEDTEAPVWQSYEGELDEVVECSDADGLAAAASREPVASDDCGLDLSSLDRKHTVAAGDCPQSKIHTITWTISDLCGNTSTTYTQTITEVDRTAPTIVSPASTAIECSESDHPDDTGWPYVYDNCSADAEISLAYSDEHLAGSCEGSYTIIRTWTATDECGNTGTNTQTITVQDVTAPEWATLPTALNRSVSCDDPDALTTAQALFPVATDNCDSDVSNIVKVSETFTPGSCSYTGTYTNIWRVTDDCGNTSASYRQTITVTDTEAPEIGNLQAITACVENIWEATFYAPTVDITPTRPDWYTFASGDERLDLDLEDLNEVGDNCGASSNYTIRWQIDFTPTPDPDDLEAPYTMVPQTSISGNGQPSNYSSDIRFYGDGVTFGNVTHTISYWVRDCAGNESAPQTREIIITPRPNVIKQTY</sequence>
<dbReference type="PROSITE" id="PS50093">
    <property type="entry name" value="PKD"/>
    <property type="match status" value="1"/>
</dbReference>
<dbReference type="Pfam" id="PF19406">
    <property type="entry name" value="PKD_5"/>
    <property type="match status" value="4"/>
</dbReference>
<dbReference type="Pfam" id="PF23237">
    <property type="entry name" value="HYR_4C"/>
    <property type="match status" value="1"/>
</dbReference>
<dbReference type="GO" id="GO:0005975">
    <property type="term" value="P:carbohydrate metabolic process"/>
    <property type="evidence" value="ECO:0007669"/>
    <property type="project" value="UniProtKB-ARBA"/>
</dbReference>
<dbReference type="InterPro" id="IPR013320">
    <property type="entry name" value="ConA-like_dom_sf"/>
</dbReference>
<dbReference type="InterPro" id="IPR045828">
    <property type="entry name" value="PKD_Bacteroidetes"/>
</dbReference>
<evidence type="ECO:0000313" key="2">
    <source>
        <dbReference type="EMBL" id="KOH46639.1"/>
    </source>
</evidence>
<dbReference type="SUPFAM" id="SSF49899">
    <property type="entry name" value="Concanavalin A-like lectins/glucanases"/>
    <property type="match status" value="1"/>
</dbReference>
<dbReference type="STRING" id="1409788.NC99_06160"/>
<dbReference type="Pfam" id="PF13573">
    <property type="entry name" value="SprB"/>
    <property type="match status" value="2"/>
</dbReference>
<proteinExistence type="predicted"/>
<dbReference type="Gene3D" id="2.60.120.200">
    <property type="match status" value="1"/>
</dbReference>
<dbReference type="InterPro" id="IPR000601">
    <property type="entry name" value="PKD_dom"/>
</dbReference>
<dbReference type="InterPro" id="IPR037701">
    <property type="entry name" value="Pom152"/>
</dbReference>
<dbReference type="Gene3D" id="2.60.40.740">
    <property type="match status" value="2"/>
</dbReference>
<dbReference type="InterPro" id="IPR013783">
    <property type="entry name" value="Ig-like_fold"/>
</dbReference>
<dbReference type="PANTHER" id="PTHR28206:SF1">
    <property type="entry name" value="NUCLEOPORIN POM152"/>
    <property type="match status" value="1"/>
</dbReference>
<feature type="domain" description="PKD" evidence="1">
    <location>
        <begin position="1791"/>
        <end position="1827"/>
    </location>
</feature>
<dbReference type="Proteomes" id="UP000036958">
    <property type="component" value="Unassembled WGS sequence"/>
</dbReference>
<dbReference type="GO" id="GO:0006999">
    <property type="term" value="P:nuclear pore organization"/>
    <property type="evidence" value="ECO:0007669"/>
    <property type="project" value="TreeGrafter"/>
</dbReference>
<dbReference type="PATRIC" id="fig|1409788.3.peg.631"/>
<dbReference type="SUPFAM" id="SSF49299">
    <property type="entry name" value="PKD domain"/>
    <property type="match status" value="1"/>
</dbReference>
<dbReference type="EMBL" id="LGIA01000024">
    <property type="protein sequence ID" value="KOH46639.1"/>
    <property type="molecule type" value="Genomic_DNA"/>
</dbReference>
<dbReference type="InterPro" id="IPR057078">
    <property type="entry name" value="HYR-4C"/>
</dbReference>
<dbReference type="SMART" id="SM00089">
    <property type="entry name" value="PKD"/>
    <property type="match status" value="3"/>
</dbReference>
<dbReference type="InterPro" id="IPR025667">
    <property type="entry name" value="SprB_repeat"/>
</dbReference>
<accession>A0A0L8VDW7</accession>
<protein>
    <recommendedName>
        <fullName evidence="1">PKD domain-containing protein</fullName>
    </recommendedName>
</protein>
<dbReference type="InterPro" id="IPR035986">
    <property type="entry name" value="PKD_dom_sf"/>
</dbReference>
<reference evidence="3" key="1">
    <citation type="submission" date="2015-07" db="EMBL/GenBank/DDBJ databases">
        <title>Genome sequencing of Sunxiuqinia dokdonensis strain SK.</title>
        <authorList>
            <person name="Ahn S."/>
            <person name="Kim B.-C."/>
        </authorList>
    </citation>
    <scope>NUCLEOTIDE SEQUENCE [LARGE SCALE GENOMIC DNA]</scope>
    <source>
        <strain evidence="3">SK</strain>
    </source>
</reference>